<organism evidence="2 3">
    <name type="scientific">Streptococcus equi subsp. zooepidemicus Sz4is</name>
    <dbReference type="NCBI Taxonomy" id="1381082"/>
    <lineage>
        <taxon>Bacteria</taxon>
        <taxon>Bacillati</taxon>
        <taxon>Bacillota</taxon>
        <taxon>Bacilli</taxon>
        <taxon>Lactobacillales</taxon>
        <taxon>Streptococcaceae</taxon>
        <taxon>Streptococcus</taxon>
    </lineage>
</organism>
<keyword evidence="2" id="KW-0808">Transferase</keyword>
<comment type="caution">
    <text evidence="2">The sequence shown here is derived from an EMBL/GenBank/DDBJ whole genome shotgun (WGS) entry which is preliminary data.</text>
</comment>
<feature type="domain" description="Csm6 HEPN" evidence="1">
    <location>
        <begin position="79"/>
        <end position="251"/>
    </location>
</feature>
<evidence type="ECO:0000313" key="3">
    <source>
        <dbReference type="Proteomes" id="UP000032278"/>
    </source>
</evidence>
<dbReference type="AlphaFoldDB" id="A0AAW3GLH5"/>
<evidence type="ECO:0000259" key="1">
    <source>
        <dbReference type="Pfam" id="PF09659"/>
    </source>
</evidence>
<dbReference type="EMBL" id="JAUE01000043">
    <property type="protein sequence ID" value="KIS17324.1"/>
    <property type="molecule type" value="Genomic_DNA"/>
</dbReference>
<reference evidence="2 3" key="1">
    <citation type="submission" date="2013-11" db="EMBL/GenBank/DDBJ databases">
        <authorList>
            <person name="da Piedade I."/>
            <person name="Tang M.H.E."/>
            <person name="Bojesen A.M."/>
        </authorList>
    </citation>
    <scope>NUCLEOTIDE SEQUENCE [LARGE SCALE GENOMIC DNA]</scope>
    <source>
        <strain evidence="2 3">Sz4is</strain>
    </source>
</reference>
<protein>
    <submittedName>
        <fullName evidence="2">Histidine protein kinase</fullName>
    </submittedName>
</protein>
<dbReference type="Proteomes" id="UP000032278">
    <property type="component" value="Unassembled WGS sequence"/>
</dbReference>
<name>A0AAW3GLH5_STRSZ</name>
<dbReference type="GO" id="GO:0016301">
    <property type="term" value="F:kinase activity"/>
    <property type="evidence" value="ECO:0007669"/>
    <property type="project" value="UniProtKB-KW"/>
</dbReference>
<proteinExistence type="predicted"/>
<keyword evidence="2" id="KW-0418">Kinase</keyword>
<evidence type="ECO:0000313" key="2">
    <source>
        <dbReference type="EMBL" id="KIS17324.1"/>
    </source>
</evidence>
<gene>
    <name evidence="2" type="ORF">AT55_00173</name>
</gene>
<accession>A0AAW3GLH5</accession>
<dbReference type="RefSeq" id="WP_043036958.1">
    <property type="nucleotide sequence ID" value="NZ_JAUE01000043.1"/>
</dbReference>
<dbReference type="InterPro" id="IPR053941">
    <property type="entry name" value="Csm6_HEPN"/>
</dbReference>
<sequence>MTDMEHTISILLEVYAYSHAYKIARTLPDFSPKVLYLLELLKERRELNVAYAFQHRAENRLIEDRHQVKLLLNEAQEEEQIANYLLDLAAKVKNGEIIDFVRSVSPVLYRLFLRLLEQAIPDVQSYIIDTKNDQYDTWNFKAMEKADNALFRSYLAQRQPRHVTTRSLADLLVLSELPADIKKLVVVLRRFEKSVRNPLAHLIKPFDEEELYRTTHFSSQAFLDGLISLAVFSGVNYIKEPFYFDVVNAVIAKELLDSAKP</sequence>
<dbReference type="Pfam" id="PF09659">
    <property type="entry name" value="Cas_Csm6_HEPN"/>
    <property type="match status" value="1"/>
</dbReference>